<dbReference type="Proteomes" id="UP000321058">
    <property type="component" value="Unassembled WGS sequence"/>
</dbReference>
<keyword evidence="2" id="KW-1185">Reference proteome</keyword>
<comment type="caution">
    <text evidence="1">The sequence shown here is derived from an EMBL/GenBank/DDBJ whole genome shotgun (WGS) entry which is preliminary data.</text>
</comment>
<gene>
    <name evidence="1" type="ORF">RSO01_00140</name>
</gene>
<sequence length="130" mass="14465">MPLYWTIDSRAELVLCEAEGDVSLSDAMTFLRTLSGAKVTHYRKLFDGRNGTSSMSAQELLMITAEIRSYHSIGKMGALAIISRPDQTEPFARVLGALAMADRPMRLFDSPTRARNWLEAQTRVQPGSEN</sequence>
<accession>A0A512N1J1</accession>
<protein>
    <recommendedName>
        <fullName evidence="3">STAS/SEC14 domain-containing protein</fullName>
    </recommendedName>
</protein>
<organism evidence="1 2">
    <name type="scientific">Reyranella soli</name>
    <dbReference type="NCBI Taxonomy" id="1230389"/>
    <lineage>
        <taxon>Bacteria</taxon>
        <taxon>Pseudomonadati</taxon>
        <taxon>Pseudomonadota</taxon>
        <taxon>Alphaproteobacteria</taxon>
        <taxon>Hyphomicrobiales</taxon>
        <taxon>Reyranellaceae</taxon>
        <taxon>Reyranella</taxon>
    </lineage>
</organism>
<name>A0A512N1J1_9HYPH</name>
<reference evidence="1 2" key="1">
    <citation type="submission" date="2019-07" db="EMBL/GenBank/DDBJ databases">
        <title>Whole genome shotgun sequence of Reyranella soli NBRC 108950.</title>
        <authorList>
            <person name="Hosoyama A."/>
            <person name="Uohara A."/>
            <person name="Ohji S."/>
            <person name="Ichikawa N."/>
        </authorList>
    </citation>
    <scope>NUCLEOTIDE SEQUENCE [LARGE SCALE GENOMIC DNA]</scope>
    <source>
        <strain evidence="1 2">NBRC 108950</strain>
    </source>
</reference>
<evidence type="ECO:0000313" key="1">
    <source>
        <dbReference type="EMBL" id="GEP52848.1"/>
    </source>
</evidence>
<evidence type="ECO:0008006" key="3">
    <source>
        <dbReference type="Google" id="ProtNLM"/>
    </source>
</evidence>
<evidence type="ECO:0000313" key="2">
    <source>
        <dbReference type="Proteomes" id="UP000321058"/>
    </source>
</evidence>
<dbReference type="OrthoDB" id="7376200at2"/>
<dbReference type="EMBL" id="BKAJ01000001">
    <property type="protein sequence ID" value="GEP52848.1"/>
    <property type="molecule type" value="Genomic_DNA"/>
</dbReference>
<proteinExistence type="predicted"/>
<dbReference type="AlphaFoldDB" id="A0A512N1J1"/>
<dbReference type="RefSeq" id="WP_147144901.1">
    <property type="nucleotide sequence ID" value="NZ_BKAJ01000001.1"/>
</dbReference>